<keyword evidence="2" id="KW-1185">Reference proteome</keyword>
<accession>A0ABQ2L406</accession>
<name>A0ABQ2L406_9BACL</name>
<proteinExistence type="predicted"/>
<evidence type="ECO:0000313" key="1">
    <source>
        <dbReference type="EMBL" id="GGO01865.1"/>
    </source>
</evidence>
<sequence length="87" mass="9571">MEVRVPGGETSNTFYTVDGMADLRFAIGEEVLVFLGSDKGDIPDHANFDYYVAGLTQGKVSLDTQSEWIVENDSGTSTFELKLFKAK</sequence>
<gene>
    <name evidence="1" type="ORF">GCM10010969_24590</name>
</gene>
<dbReference type="RefSeq" id="WP_018976272.1">
    <property type="nucleotide sequence ID" value="NZ_BMLN01000006.1"/>
</dbReference>
<evidence type="ECO:0000313" key="2">
    <source>
        <dbReference type="Proteomes" id="UP000606653"/>
    </source>
</evidence>
<organism evidence="1 2">
    <name type="scientific">Saccharibacillus kuerlensis</name>
    <dbReference type="NCBI Taxonomy" id="459527"/>
    <lineage>
        <taxon>Bacteria</taxon>
        <taxon>Bacillati</taxon>
        <taxon>Bacillota</taxon>
        <taxon>Bacilli</taxon>
        <taxon>Bacillales</taxon>
        <taxon>Paenibacillaceae</taxon>
        <taxon>Saccharibacillus</taxon>
    </lineage>
</organism>
<comment type="caution">
    <text evidence="1">The sequence shown here is derived from an EMBL/GenBank/DDBJ whole genome shotgun (WGS) entry which is preliminary data.</text>
</comment>
<dbReference type="Proteomes" id="UP000606653">
    <property type="component" value="Unassembled WGS sequence"/>
</dbReference>
<reference evidence="2" key="1">
    <citation type="journal article" date="2019" name="Int. J. Syst. Evol. Microbiol.">
        <title>The Global Catalogue of Microorganisms (GCM) 10K type strain sequencing project: providing services to taxonomists for standard genome sequencing and annotation.</title>
        <authorList>
            <consortium name="The Broad Institute Genomics Platform"/>
            <consortium name="The Broad Institute Genome Sequencing Center for Infectious Disease"/>
            <person name="Wu L."/>
            <person name="Ma J."/>
        </authorList>
    </citation>
    <scope>NUCLEOTIDE SEQUENCE [LARGE SCALE GENOMIC DNA]</scope>
    <source>
        <strain evidence="2">CGMCC 1.6964</strain>
    </source>
</reference>
<protein>
    <submittedName>
        <fullName evidence="1">Uncharacterized protein</fullName>
    </submittedName>
</protein>
<dbReference type="EMBL" id="BMLN01000006">
    <property type="protein sequence ID" value="GGO01865.1"/>
    <property type="molecule type" value="Genomic_DNA"/>
</dbReference>